<reference evidence="3 4" key="1">
    <citation type="submission" date="2024-01" db="EMBL/GenBank/DDBJ databases">
        <title>Characterization of antibiotic resistant novel bacterial strains and their environmental applications.</title>
        <authorList>
            <person name="Manzoor S."/>
            <person name="Abbas S."/>
            <person name="Arshad M."/>
            <person name="Ahmed I."/>
        </authorList>
    </citation>
    <scope>NUCLEOTIDE SEQUENCE [LARGE SCALE GENOMIC DNA]</scope>
    <source>
        <strain evidence="3 4">NCCP-602</strain>
    </source>
</reference>
<dbReference type="InterPro" id="IPR050154">
    <property type="entry name" value="UbiB_kinase"/>
</dbReference>
<dbReference type="Pfam" id="PF03109">
    <property type="entry name" value="ABC1"/>
    <property type="match status" value="1"/>
</dbReference>
<dbReference type="RefSeq" id="WP_339392026.1">
    <property type="nucleotide sequence ID" value="NZ_BAAAAF010000003.1"/>
</dbReference>
<evidence type="ECO:0000313" key="3">
    <source>
        <dbReference type="EMBL" id="GAA0035052.1"/>
    </source>
</evidence>
<keyword evidence="4" id="KW-1185">Reference proteome</keyword>
<feature type="domain" description="ABC1 atypical kinase-like" evidence="2">
    <location>
        <begin position="99"/>
        <end position="341"/>
    </location>
</feature>
<comment type="similarity">
    <text evidence="1">Belongs to the protein kinase superfamily. ADCK protein kinase family.</text>
</comment>
<dbReference type="PANTHER" id="PTHR10566:SF113">
    <property type="entry name" value="PROTEIN ACTIVITY OF BC1 COMPLEX KINASE 7, CHLOROPLASTIC"/>
    <property type="match status" value="1"/>
</dbReference>
<dbReference type="GO" id="GO:0016301">
    <property type="term" value="F:kinase activity"/>
    <property type="evidence" value="ECO:0007669"/>
    <property type="project" value="UniProtKB-KW"/>
</dbReference>
<comment type="caution">
    <text evidence="3">The sequence shown here is derived from an EMBL/GenBank/DDBJ whole genome shotgun (WGS) entry which is preliminary data.</text>
</comment>
<name>A0ABP3C5Z7_9MICO</name>
<dbReference type="SUPFAM" id="SSF56112">
    <property type="entry name" value="Protein kinase-like (PK-like)"/>
    <property type="match status" value="1"/>
</dbReference>
<protein>
    <submittedName>
        <fullName evidence="3">AarF/ABC1/UbiB kinase family protein</fullName>
    </submittedName>
</protein>
<evidence type="ECO:0000256" key="1">
    <source>
        <dbReference type="ARBA" id="ARBA00009670"/>
    </source>
</evidence>
<dbReference type="PANTHER" id="PTHR10566">
    <property type="entry name" value="CHAPERONE-ACTIVITY OF BC1 COMPLEX CABC1 -RELATED"/>
    <property type="match status" value="1"/>
</dbReference>
<evidence type="ECO:0000313" key="4">
    <source>
        <dbReference type="Proteomes" id="UP001498238"/>
    </source>
</evidence>
<accession>A0ABP3C5Z7</accession>
<proteinExistence type="inferred from homology"/>
<sequence length="566" mass="62549">MASPHLTMFGDDAGRAREILEVLARYGIAERSARTLAAADGSSNLATKFADPELVKLDPGARLTAAFTELGTTWIKLGQSLSMRADLVGSDVAEALSQLQAEVPADPPGKARERVESDLGAPVTELYASFDEEPFASGSVAQAHHAVLKDGTPAVVKVLHYGAEEKVRGDLDLMRKVARFVESADPELARFNPSKAVEQFAEMMTQAMDLRNELRSMQRFTRELAEFDWLLVPTPYPELSATGVLTMEQMEGKQPKNRDDVTEAGWDVNDMTQHVTNAWMSMIFDHGLYHADPHPGNFLIPDPEHLVLLDYGDVGYLAGPRRNDVIRLLTAVIGRDVSDLTDVIIVVCNAPASTDVKDLEMAIDKWMAQYLPEDTASNDIELSAAMNACMQLLHEKELVFPSDLAMLVRVMGRLEGFGIQLGSTVTMEEYLTPYLRRHVMRESSPKKMLERLVRSTTSWTRMARELPRDIEILVQQLRKGETRLEINLRDPDELTDKLIDGLMASSSLLAASQLLANRTGPTVKGISVAGLAAAGVSVVTWRSLTVRRNSHITVTEELMKIARKAR</sequence>
<gene>
    <name evidence="3" type="ORF">NCCP602_10130</name>
</gene>
<dbReference type="InterPro" id="IPR004147">
    <property type="entry name" value="ABC1_dom"/>
</dbReference>
<evidence type="ECO:0000259" key="2">
    <source>
        <dbReference type="Pfam" id="PF03109"/>
    </source>
</evidence>
<keyword evidence="3" id="KW-0418">Kinase</keyword>
<dbReference type="InterPro" id="IPR011009">
    <property type="entry name" value="Kinase-like_dom_sf"/>
</dbReference>
<keyword evidence="3" id="KW-0808">Transferase</keyword>
<dbReference type="EMBL" id="BAAAAF010000003">
    <property type="protein sequence ID" value="GAA0035052.1"/>
    <property type="molecule type" value="Genomic_DNA"/>
</dbReference>
<dbReference type="CDD" id="cd05121">
    <property type="entry name" value="ABC1_ADCK3-like"/>
    <property type="match status" value="1"/>
</dbReference>
<dbReference type="Proteomes" id="UP001498238">
    <property type="component" value="Unassembled WGS sequence"/>
</dbReference>
<organism evidence="3 4">
    <name type="scientific">Brevibacterium metallidurans</name>
    <dbReference type="NCBI Taxonomy" id="1482676"/>
    <lineage>
        <taxon>Bacteria</taxon>
        <taxon>Bacillati</taxon>
        <taxon>Actinomycetota</taxon>
        <taxon>Actinomycetes</taxon>
        <taxon>Micrococcales</taxon>
        <taxon>Brevibacteriaceae</taxon>
        <taxon>Brevibacterium</taxon>
    </lineage>
</organism>